<evidence type="ECO:0000313" key="2">
    <source>
        <dbReference type="Proteomes" id="UP001576784"/>
    </source>
</evidence>
<sequence>MPKRSLCLKHLSILFLGSLILSLSLGNFSWIIGQVEWGKPVVAQSVDAKQQVQRGVELYQRGEIAAAIAQWETALKLYQSSNDRSEQAIVLENLARAYPQ</sequence>
<dbReference type="InterPro" id="IPR011990">
    <property type="entry name" value="TPR-like_helical_dom_sf"/>
</dbReference>
<gene>
    <name evidence="1" type="ORF">ACE1CI_17275</name>
</gene>
<feature type="non-terminal residue" evidence="1">
    <location>
        <position position="100"/>
    </location>
</feature>
<protein>
    <recommendedName>
        <fullName evidence="3">Tetratricopeptide repeat protein</fullName>
    </recommendedName>
</protein>
<proteinExistence type="predicted"/>
<dbReference type="Gene3D" id="1.25.40.10">
    <property type="entry name" value="Tetratricopeptide repeat domain"/>
    <property type="match status" value="1"/>
</dbReference>
<comment type="caution">
    <text evidence="1">The sequence shown here is derived from an EMBL/GenBank/DDBJ whole genome shotgun (WGS) entry which is preliminary data.</text>
</comment>
<accession>A0ABV4XU98</accession>
<organism evidence="1 2">
    <name type="scientific">Floridaenema flaviceps BLCC-F50</name>
    <dbReference type="NCBI Taxonomy" id="3153642"/>
    <lineage>
        <taxon>Bacteria</taxon>
        <taxon>Bacillati</taxon>
        <taxon>Cyanobacteriota</taxon>
        <taxon>Cyanophyceae</taxon>
        <taxon>Oscillatoriophycideae</taxon>
        <taxon>Aerosakkonematales</taxon>
        <taxon>Aerosakkonemataceae</taxon>
        <taxon>Floridanema</taxon>
        <taxon>Floridanema flaviceps</taxon>
    </lineage>
</organism>
<reference evidence="1 2" key="1">
    <citation type="submission" date="2024-09" db="EMBL/GenBank/DDBJ databases">
        <title>Floridaenema gen nov. (Aerosakkonemataceae, Aerosakkonematales ord. nov., Cyanobacteria) from benthic tropical and subtropical fresh waters, with the description of four new species.</title>
        <authorList>
            <person name="Moretto J.A."/>
            <person name="Berthold D.E."/>
            <person name="Lefler F.W."/>
            <person name="Huang I.-S."/>
            <person name="Laughinghouse H. IV."/>
        </authorList>
    </citation>
    <scope>NUCLEOTIDE SEQUENCE [LARGE SCALE GENOMIC DNA]</scope>
    <source>
        <strain evidence="1 2">BLCC-F50</strain>
    </source>
</reference>
<evidence type="ECO:0008006" key="3">
    <source>
        <dbReference type="Google" id="ProtNLM"/>
    </source>
</evidence>
<dbReference type="Proteomes" id="UP001576784">
    <property type="component" value="Unassembled WGS sequence"/>
</dbReference>
<dbReference type="EMBL" id="JBHFNR010000122">
    <property type="protein sequence ID" value="MFB2894662.1"/>
    <property type="molecule type" value="Genomic_DNA"/>
</dbReference>
<evidence type="ECO:0000313" key="1">
    <source>
        <dbReference type="EMBL" id="MFB2894662.1"/>
    </source>
</evidence>
<name>A0ABV4XU98_9CYAN</name>
<keyword evidence="2" id="KW-1185">Reference proteome</keyword>
<dbReference type="SUPFAM" id="SSF48452">
    <property type="entry name" value="TPR-like"/>
    <property type="match status" value="1"/>
</dbReference>